<accession>E2BUB4</accession>
<feature type="non-terminal residue" evidence="1">
    <location>
        <position position="1"/>
    </location>
</feature>
<protein>
    <submittedName>
        <fullName evidence="1">Uncharacterized protein</fullName>
    </submittedName>
</protein>
<name>E2BUB4_HARSA</name>
<dbReference type="AlphaFoldDB" id="E2BUB4"/>
<dbReference type="InParanoid" id="E2BUB4"/>
<keyword evidence="2" id="KW-1185">Reference proteome</keyword>
<organism evidence="2">
    <name type="scientific">Harpegnathos saltator</name>
    <name type="common">Jerdon's jumping ant</name>
    <dbReference type="NCBI Taxonomy" id="610380"/>
    <lineage>
        <taxon>Eukaryota</taxon>
        <taxon>Metazoa</taxon>
        <taxon>Ecdysozoa</taxon>
        <taxon>Arthropoda</taxon>
        <taxon>Hexapoda</taxon>
        <taxon>Insecta</taxon>
        <taxon>Pterygota</taxon>
        <taxon>Neoptera</taxon>
        <taxon>Endopterygota</taxon>
        <taxon>Hymenoptera</taxon>
        <taxon>Apocrita</taxon>
        <taxon>Aculeata</taxon>
        <taxon>Formicoidea</taxon>
        <taxon>Formicidae</taxon>
        <taxon>Ponerinae</taxon>
        <taxon>Ponerini</taxon>
        <taxon>Harpegnathos</taxon>
    </lineage>
</organism>
<proteinExistence type="predicted"/>
<feature type="non-terminal residue" evidence="1">
    <location>
        <position position="76"/>
    </location>
</feature>
<gene>
    <name evidence="1" type="ORF">EAI_00086</name>
</gene>
<dbReference type="Proteomes" id="UP000008237">
    <property type="component" value="Unassembled WGS sequence"/>
</dbReference>
<evidence type="ECO:0000313" key="1">
    <source>
        <dbReference type="EMBL" id="EFN80716.1"/>
    </source>
</evidence>
<sequence>NNDNILAMYMDLELTKVKYDKLRIYNKRLHGSKLYPSYSAIENANKKCYPTDINVNDFGTSVNVKTLLIHTTSRIL</sequence>
<dbReference type="EMBL" id="GL450627">
    <property type="protein sequence ID" value="EFN80716.1"/>
    <property type="molecule type" value="Genomic_DNA"/>
</dbReference>
<reference evidence="1 2" key="1">
    <citation type="journal article" date="2010" name="Science">
        <title>Genomic comparison of the ants Camponotus floridanus and Harpegnathos saltator.</title>
        <authorList>
            <person name="Bonasio R."/>
            <person name="Zhang G."/>
            <person name="Ye C."/>
            <person name="Mutti N.S."/>
            <person name="Fang X."/>
            <person name="Qin N."/>
            <person name="Donahue G."/>
            <person name="Yang P."/>
            <person name="Li Q."/>
            <person name="Li C."/>
            <person name="Zhang P."/>
            <person name="Huang Z."/>
            <person name="Berger S.L."/>
            <person name="Reinberg D."/>
            <person name="Wang J."/>
            <person name="Liebig J."/>
        </authorList>
    </citation>
    <scope>NUCLEOTIDE SEQUENCE [LARGE SCALE GENOMIC DNA]</scope>
    <source>
        <strain evidence="1 2">R22 G/1</strain>
    </source>
</reference>
<evidence type="ECO:0000313" key="2">
    <source>
        <dbReference type="Proteomes" id="UP000008237"/>
    </source>
</evidence>